<dbReference type="AlphaFoldDB" id="A0A928ZRU6"/>
<evidence type="ECO:0000256" key="1">
    <source>
        <dbReference type="SAM" id="MobiDB-lite"/>
    </source>
</evidence>
<keyword evidence="2" id="KW-0812">Transmembrane</keyword>
<feature type="transmembrane region" description="Helical" evidence="2">
    <location>
        <begin position="139"/>
        <end position="162"/>
    </location>
</feature>
<evidence type="ECO:0000256" key="2">
    <source>
        <dbReference type="SAM" id="Phobius"/>
    </source>
</evidence>
<accession>A0A928ZRU6</accession>
<proteinExistence type="predicted"/>
<dbReference type="RefSeq" id="WP_193989850.1">
    <property type="nucleotide sequence ID" value="NZ_JADEXP010000002.1"/>
</dbReference>
<dbReference type="Proteomes" id="UP000615026">
    <property type="component" value="Unassembled WGS sequence"/>
</dbReference>
<name>A0A928ZRU6_LEPEC</name>
<sequence length="180" mass="20055">MDPKQDPLSWLSTDEAPETKPVDPVTDEDLSLVEKVAALSKTVERHGIALANVRAAVSDLQETSRANTVEIKRSIAAINKQLGLLETGEKLTQSDIESLKGSFNQLGDLVDCNQSHVNRLTLEQASQDKQLNRLKQFRLTLTHLVLLTLAGAIALSTIHSHYRVLPLRDFYLENRDYVGR</sequence>
<organism evidence="3 4">
    <name type="scientific">Leptolyngbya cf. ectocarpi LEGE 11479</name>
    <dbReference type="NCBI Taxonomy" id="1828722"/>
    <lineage>
        <taxon>Bacteria</taxon>
        <taxon>Bacillati</taxon>
        <taxon>Cyanobacteriota</taxon>
        <taxon>Cyanophyceae</taxon>
        <taxon>Leptolyngbyales</taxon>
        <taxon>Leptolyngbyaceae</taxon>
        <taxon>Leptolyngbya group</taxon>
        <taxon>Leptolyngbya</taxon>
    </lineage>
</organism>
<reference evidence="3" key="1">
    <citation type="submission" date="2020-10" db="EMBL/GenBank/DDBJ databases">
        <authorList>
            <person name="Castelo-Branco R."/>
            <person name="Eusebio N."/>
            <person name="Adriana R."/>
            <person name="Vieira A."/>
            <person name="Brugerolle De Fraissinette N."/>
            <person name="Rezende De Castro R."/>
            <person name="Schneider M.P."/>
            <person name="Vasconcelos V."/>
            <person name="Leao P.N."/>
        </authorList>
    </citation>
    <scope>NUCLEOTIDE SEQUENCE</scope>
    <source>
        <strain evidence="3">LEGE 11479</strain>
    </source>
</reference>
<evidence type="ECO:0000313" key="3">
    <source>
        <dbReference type="EMBL" id="MBE9065142.1"/>
    </source>
</evidence>
<dbReference type="EMBL" id="JADEXP010000002">
    <property type="protein sequence ID" value="MBE9065142.1"/>
    <property type="molecule type" value="Genomic_DNA"/>
</dbReference>
<gene>
    <name evidence="3" type="ORF">IQ260_00550</name>
</gene>
<protein>
    <submittedName>
        <fullName evidence="3">Uncharacterized protein</fullName>
    </submittedName>
</protein>
<keyword evidence="4" id="KW-1185">Reference proteome</keyword>
<keyword evidence="2" id="KW-1133">Transmembrane helix</keyword>
<comment type="caution">
    <text evidence="3">The sequence shown here is derived from an EMBL/GenBank/DDBJ whole genome shotgun (WGS) entry which is preliminary data.</text>
</comment>
<keyword evidence="2" id="KW-0472">Membrane</keyword>
<feature type="region of interest" description="Disordered" evidence="1">
    <location>
        <begin position="1"/>
        <end position="27"/>
    </location>
</feature>
<evidence type="ECO:0000313" key="4">
    <source>
        <dbReference type="Proteomes" id="UP000615026"/>
    </source>
</evidence>